<dbReference type="STRING" id="313628.LNTAR_04591"/>
<comment type="caution">
    <text evidence="1">The sequence shown here is derived from an EMBL/GenBank/DDBJ whole genome shotgun (WGS) entry which is preliminary data.</text>
</comment>
<proteinExistence type="predicted"/>
<evidence type="ECO:0000313" key="1">
    <source>
        <dbReference type="EMBL" id="EDM26098.1"/>
    </source>
</evidence>
<reference evidence="1 2" key="1">
    <citation type="journal article" date="2010" name="J. Bacteriol.">
        <title>Genome sequence of Lentisphaera araneosa HTCC2155T, the type species of the order Lentisphaerales in the phylum Lentisphaerae.</title>
        <authorList>
            <person name="Thrash J.C."/>
            <person name="Cho J.C."/>
            <person name="Vergin K.L."/>
            <person name="Morris R.M."/>
            <person name="Giovannoni S.J."/>
        </authorList>
    </citation>
    <scope>NUCLEOTIDE SEQUENCE [LARGE SCALE GENOMIC DNA]</scope>
    <source>
        <strain evidence="1 2">HTCC2155</strain>
    </source>
</reference>
<protein>
    <submittedName>
        <fullName evidence="1">Uncharacterized protein</fullName>
    </submittedName>
</protein>
<dbReference type="AlphaFoldDB" id="A6DQL7"/>
<accession>A6DQL7</accession>
<sequence>MWHGEIITPLNSKKKDNDQIRESVLGFFTVIFTLYNNKFGVKCFPF</sequence>
<organism evidence="1 2">
    <name type="scientific">Lentisphaera araneosa HTCC2155</name>
    <dbReference type="NCBI Taxonomy" id="313628"/>
    <lineage>
        <taxon>Bacteria</taxon>
        <taxon>Pseudomonadati</taxon>
        <taxon>Lentisphaerota</taxon>
        <taxon>Lentisphaeria</taxon>
        <taxon>Lentisphaerales</taxon>
        <taxon>Lentisphaeraceae</taxon>
        <taxon>Lentisphaera</taxon>
    </lineage>
</organism>
<evidence type="ECO:0000313" key="2">
    <source>
        <dbReference type="Proteomes" id="UP000004947"/>
    </source>
</evidence>
<gene>
    <name evidence="1" type="ORF">LNTAR_04591</name>
</gene>
<keyword evidence="2" id="KW-1185">Reference proteome</keyword>
<dbReference type="EMBL" id="ABCK01000020">
    <property type="protein sequence ID" value="EDM26098.1"/>
    <property type="molecule type" value="Genomic_DNA"/>
</dbReference>
<dbReference type="Proteomes" id="UP000004947">
    <property type="component" value="Unassembled WGS sequence"/>
</dbReference>
<name>A6DQL7_9BACT</name>